<dbReference type="InterPro" id="IPR036518">
    <property type="entry name" value="CobE/GbiG_C_sf"/>
</dbReference>
<dbReference type="CDD" id="cd11641">
    <property type="entry name" value="Precorrin-4_C11-MT"/>
    <property type="match status" value="1"/>
</dbReference>
<dbReference type="Pfam" id="PF11760">
    <property type="entry name" value="CbiG_N"/>
    <property type="match status" value="1"/>
</dbReference>
<dbReference type="SUPFAM" id="SSF159672">
    <property type="entry name" value="CbiG N-terminal domain-like"/>
    <property type="match status" value="1"/>
</dbReference>
<dbReference type="Pfam" id="PF11761">
    <property type="entry name" value="CbiG_mid"/>
    <property type="match status" value="1"/>
</dbReference>
<dbReference type="Pfam" id="PF00590">
    <property type="entry name" value="TP_methylase"/>
    <property type="match status" value="1"/>
</dbReference>
<evidence type="ECO:0000313" key="9">
    <source>
        <dbReference type="EMBL" id="MDJ1484456.1"/>
    </source>
</evidence>
<dbReference type="GO" id="GO:0009236">
    <property type="term" value="P:cobalamin biosynthetic process"/>
    <property type="evidence" value="ECO:0007669"/>
    <property type="project" value="InterPro"/>
</dbReference>
<dbReference type="InterPro" id="IPR021745">
    <property type="entry name" value="CbiG_mid"/>
</dbReference>
<evidence type="ECO:0000259" key="7">
    <source>
        <dbReference type="Pfam" id="PF11760"/>
    </source>
</evidence>
<feature type="domain" description="Cobalamin biosynthesis central region" evidence="8">
    <location>
        <begin position="134"/>
        <end position="224"/>
    </location>
</feature>
<accession>A0AAE3U9G1</accession>
<dbReference type="NCBIfam" id="TIGR01465">
    <property type="entry name" value="cobM_cbiF"/>
    <property type="match status" value="1"/>
</dbReference>
<name>A0AAE3U9G1_9BACT</name>
<evidence type="ECO:0000259" key="6">
    <source>
        <dbReference type="Pfam" id="PF01890"/>
    </source>
</evidence>
<dbReference type="PANTHER" id="PTHR37477">
    <property type="entry name" value="COBALT-PRECORRIN-5A HYDROLASE"/>
    <property type="match status" value="1"/>
</dbReference>
<proteinExistence type="inferred from homology"/>
<evidence type="ECO:0000256" key="2">
    <source>
        <dbReference type="ARBA" id="ARBA00022603"/>
    </source>
</evidence>
<feature type="domain" description="Tetrapyrrole methylase" evidence="5">
    <location>
        <begin position="359"/>
        <end position="564"/>
    </location>
</feature>
<dbReference type="GO" id="GO:0046026">
    <property type="term" value="F:precorrin-4 C11-methyltransferase activity"/>
    <property type="evidence" value="ECO:0007669"/>
    <property type="project" value="UniProtKB-EC"/>
</dbReference>
<reference evidence="9" key="1">
    <citation type="submission" date="2023-05" db="EMBL/GenBank/DDBJ databases">
        <authorList>
            <person name="Zhang X."/>
        </authorList>
    </citation>
    <scope>NUCLEOTIDE SEQUENCE</scope>
    <source>
        <strain evidence="9">YF14B1</strain>
    </source>
</reference>
<dbReference type="SUPFAM" id="SSF159664">
    <property type="entry name" value="CobE/GbiG C-terminal domain-like"/>
    <property type="match status" value="1"/>
</dbReference>
<dbReference type="Gene3D" id="3.40.50.11220">
    <property type="match status" value="1"/>
</dbReference>
<dbReference type="EMBL" id="JASJOS010000015">
    <property type="protein sequence ID" value="MDJ1484456.1"/>
    <property type="molecule type" value="Genomic_DNA"/>
</dbReference>
<organism evidence="9 10">
    <name type="scientific">Xanthocytophaga flava</name>
    <dbReference type="NCBI Taxonomy" id="3048013"/>
    <lineage>
        <taxon>Bacteria</taxon>
        <taxon>Pseudomonadati</taxon>
        <taxon>Bacteroidota</taxon>
        <taxon>Cytophagia</taxon>
        <taxon>Cytophagales</taxon>
        <taxon>Rhodocytophagaceae</taxon>
        <taxon>Xanthocytophaga</taxon>
    </lineage>
</organism>
<dbReference type="InterPro" id="IPR035996">
    <property type="entry name" value="4pyrrol_Methylase_sf"/>
</dbReference>
<dbReference type="InterPro" id="IPR002750">
    <property type="entry name" value="CobE/GbiG_C"/>
</dbReference>
<evidence type="ECO:0000256" key="3">
    <source>
        <dbReference type="ARBA" id="ARBA00022679"/>
    </source>
</evidence>
<dbReference type="SUPFAM" id="SSF53790">
    <property type="entry name" value="Tetrapyrrole methylase"/>
    <property type="match status" value="1"/>
</dbReference>
<evidence type="ECO:0000256" key="1">
    <source>
        <dbReference type="ARBA" id="ARBA00005879"/>
    </source>
</evidence>
<gene>
    <name evidence="9" type="primary">cobM</name>
    <name evidence="9" type="ORF">QNI16_28420</name>
</gene>
<dbReference type="PANTHER" id="PTHR37477:SF1">
    <property type="entry name" value="COBALT-PRECORRIN-5A HYDROLASE"/>
    <property type="match status" value="1"/>
</dbReference>
<evidence type="ECO:0000259" key="5">
    <source>
        <dbReference type="Pfam" id="PF00590"/>
    </source>
</evidence>
<dbReference type="EC" id="2.1.1.133" evidence="9"/>
<evidence type="ECO:0000256" key="4">
    <source>
        <dbReference type="ARBA" id="ARBA00022691"/>
    </source>
</evidence>
<feature type="domain" description="CobE/GbiG C-terminal" evidence="6">
    <location>
        <begin position="227"/>
        <end position="348"/>
    </location>
</feature>
<evidence type="ECO:0000259" key="8">
    <source>
        <dbReference type="Pfam" id="PF11761"/>
    </source>
</evidence>
<dbReference type="InterPro" id="IPR052553">
    <property type="entry name" value="CbiG_hydrolase"/>
</dbReference>
<dbReference type="InterPro" id="IPR021744">
    <property type="entry name" value="CbiG_N"/>
</dbReference>
<dbReference type="Pfam" id="PF01890">
    <property type="entry name" value="CbiG_C"/>
    <property type="match status" value="1"/>
</dbReference>
<comment type="caution">
    <text evidence="9">The sequence shown here is derived from an EMBL/GenBank/DDBJ whole genome shotgun (WGS) entry which is preliminary data.</text>
</comment>
<feature type="domain" description="Cobalamin synthesis G N-terminal" evidence="7">
    <location>
        <begin position="49"/>
        <end position="129"/>
    </location>
</feature>
<dbReference type="Gene3D" id="3.40.1010.10">
    <property type="entry name" value="Cobalt-precorrin-4 Transmethylase, Domain 1"/>
    <property type="match status" value="1"/>
</dbReference>
<dbReference type="Gene3D" id="3.30.420.180">
    <property type="entry name" value="CobE/GbiG C-terminal domain"/>
    <property type="match status" value="1"/>
</dbReference>
<dbReference type="AlphaFoldDB" id="A0AAE3U9G1"/>
<comment type="similarity">
    <text evidence="1">Belongs to the precorrin methyltransferase family.</text>
</comment>
<dbReference type="Proteomes" id="UP001241110">
    <property type="component" value="Unassembled WGS sequence"/>
</dbReference>
<dbReference type="InterPro" id="IPR006362">
    <property type="entry name" value="Cbl_synth_CobM/CibF"/>
</dbReference>
<protein>
    <submittedName>
        <fullName evidence="9">Precorrin-4 C(11)-methyltransferase</fullName>
        <ecNumber evidence="9">2.1.1.133</ecNumber>
    </submittedName>
</protein>
<keyword evidence="2 9" id="KW-0489">Methyltransferase</keyword>
<sequence length="611" mass="68010">MNRIAIIASTDRGVTLGLIVQKEFQKSALVSTRPSERTEVQSITSIADFLQTSFHSFDAFIFIGALGICVRSVAPYIQDKKEDPPIVNIDDHGKFAQSVLSGHIGGANELTHKIAAITGAQAVITTSSDIQNIWQLDTLANQFGWKIRTTSSLTTLISLFVNNKPTVVLLDIKDPGTTYLEKNKPNFVDFYYDYLQIDFSQYELFIAVTYKVYNSSLPTLLYHPQVLHVGMGCSRGIETHLVEESFRDQLSQHQIAIESIKSLGSIDIKYDEEAFIQLAQKLEIPFFTWTADQLNTQQVKNPSETVREKLGVDSVSEASAMLSAGNQDLLLEKQKITVASGKKYTLALTLDKTAQRKAMIAIIGAGPGDPELISVKGKQLLEQADLILYAGSLVPEELLTYAKPDTIIRNSASMNLEEQIELMVAYYSQGKMIVRLHSGDPSIYGAIQEQISIFEERGMDYFIVPGISAFQAAAAYLKSEFTIPEVVQTIILTRGEGNTPLPEHEKLNEMARHKATMCIFLSATIAKTVQAQLLEHYPEDTPIAILYRVTWKDEEVYTGTLNKLAAIIREHKLTRTVLIIVGAAIGARQNRSQLYHPEHKHIFRTGKPVKL</sequence>
<dbReference type="InterPro" id="IPR000878">
    <property type="entry name" value="4pyrrol_Mease"/>
</dbReference>
<dbReference type="InterPro" id="IPR038029">
    <property type="entry name" value="GbiG_N_sf"/>
</dbReference>
<dbReference type="GO" id="GO:0032259">
    <property type="term" value="P:methylation"/>
    <property type="evidence" value="ECO:0007669"/>
    <property type="project" value="UniProtKB-KW"/>
</dbReference>
<dbReference type="InterPro" id="IPR014776">
    <property type="entry name" value="4pyrrole_Mease_sub2"/>
</dbReference>
<dbReference type="RefSeq" id="WP_313985780.1">
    <property type="nucleotide sequence ID" value="NZ_JASJOS010000015.1"/>
</dbReference>
<keyword evidence="4" id="KW-0949">S-adenosyl-L-methionine</keyword>
<dbReference type="Gene3D" id="3.30.950.10">
    <property type="entry name" value="Methyltransferase, Cobalt-precorrin-4 Transmethylase, Domain 2"/>
    <property type="match status" value="1"/>
</dbReference>
<keyword evidence="3 9" id="KW-0808">Transferase</keyword>
<dbReference type="InterPro" id="IPR014777">
    <property type="entry name" value="4pyrrole_Mease_sub1"/>
</dbReference>
<evidence type="ECO:0000313" key="10">
    <source>
        <dbReference type="Proteomes" id="UP001241110"/>
    </source>
</evidence>